<organism evidence="10 11">
    <name type="scientific">Streptomyces solicathayae</name>
    <dbReference type="NCBI Taxonomy" id="3081768"/>
    <lineage>
        <taxon>Bacteria</taxon>
        <taxon>Bacillati</taxon>
        <taxon>Actinomycetota</taxon>
        <taxon>Actinomycetes</taxon>
        <taxon>Kitasatosporales</taxon>
        <taxon>Streptomycetaceae</taxon>
        <taxon>Streptomyces</taxon>
    </lineage>
</organism>
<feature type="transmembrane region" description="Helical" evidence="9">
    <location>
        <begin position="498"/>
        <end position="516"/>
    </location>
</feature>
<keyword evidence="4 9" id="KW-0812">Transmembrane</keyword>
<feature type="transmembrane region" description="Helical" evidence="9">
    <location>
        <begin position="246"/>
        <end position="268"/>
    </location>
</feature>
<dbReference type="Pfam" id="PF09594">
    <property type="entry name" value="GT87"/>
    <property type="match status" value="1"/>
</dbReference>
<feature type="transmembrane region" description="Helical" evidence="9">
    <location>
        <begin position="522"/>
        <end position="546"/>
    </location>
</feature>
<evidence type="ECO:0000256" key="6">
    <source>
        <dbReference type="ARBA" id="ARBA00023136"/>
    </source>
</evidence>
<keyword evidence="3" id="KW-0808">Transferase</keyword>
<evidence type="ECO:0000256" key="1">
    <source>
        <dbReference type="ARBA" id="ARBA00004651"/>
    </source>
</evidence>
<feature type="compositionally biased region" description="Pro residues" evidence="8">
    <location>
        <begin position="75"/>
        <end position="88"/>
    </location>
</feature>
<feature type="transmembrane region" description="Helical" evidence="9">
    <location>
        <begin position="173"/>
        <end position="192"/>
    </location>
</feature>
<keyword evidence="5 9" id="KW-1133">Transmembrane helix</keyword>
<sequence length="559" mass="58823">MTNDHDASPEPPSEPPVARPASPPAVGPAVGPAVAERVADDRVGPGRRARGGDHTARGAASTGTEADPPAAAPAEDPPAPAPGDPPAEPTAAAPRTPAWRRPAWPAWRRTRASRPARKADPTDPTGPTDLANPADAPAPSLRTAAPPPSFTRSPFESETFTSATFVATSHAPYIALACVWVFTRLGMLVLLWRDNLGIGGVGREVYVLYRIWYDRLAHGTFPPDDPTWQYPPGAGLVIGSPAALPWLTYFQAFVALALLADAVVAAALARADSARVTHGAWVWVCGLPLLLHIPLARYDVQVTAIAVLALLALRSRPAIGGALAGLGALVKVWPALTLIGTPRGRTTREAWLAAASTAAALMLTLGVLFTNSLDFLRQQGGRGVQIESLGGTALSLAGAAGLWPGRVEYRYGAFEYVGPYVSSVGLLALLLTGAAFCWLMVWRMKARRWTAATPLDAAFAAVLLFTLTSRVISPQYMVWLLGLAAVCLTSRETVMRPAVLLLLPATALSALAYPVLYEDVLAGTPIGLAVMTARNGLLLAAGLLACRGLWRTTVRRPVG</sequence>
<dbReference type="EMBL" id="CP137573">
    <property type="protein sequence ID" value="WOX24067.1"/>
    <property type="molecule type" value="Genomic_DNA"/>
</dbReference>
<accession>A0ABZ0LX22</accession>
<proteinExistence type="inferred from homology"/>
<feature type="compositionally biased region" description="Low complexity" evidence="8">
    <location>
        <begin position="27"/>
        <end position="36"/>
    </location>
</feature>
<dbReference type="Proteomes" id="UP001301731">
    <property type="component" value="Chromosome"/>
</dbReference>
<keyword evidence="6 9" id="KW-0472">Membrane</keyword>
<evidence type="ECO:0000313" key="11">
    <source>
        <dbReference type="Proteomes" id="UP001301731"/>
    </source>
</evidence>
<feature type="compositionally biased region" description="Low complexity" evidence="8">
    <location>
        <begin position="65"/>
        <end position="74"/>
    </location>
</feature>
<dbReference type="RefSeq" id="WP_318106520.1">
    <property type="nucleotide sequence ID" value="NZ_CP137573.1"/>
</dbReference>
<feature type="compositionally biased region" description="Basic and acidic residues" evidence="8">
    <location>
        <begin position="37"/>
        <end position="56"/>
    </location>
</feature>
<evidence type="ECO:0000256" key="5">
    <source>
        <dbReference type="ARBA" id="ARBA00022989"/>
    </source>
</evidence>
<keyword evidence="11" id="KW-1185">Reference proteome</keyword>
<gene>
    <name evidence="10" type="ORF">R2D22_22865</name>
</gene>
<keyword evidence="2" id="KW-1003">Cell membrane</keyword>
<name>A0ABZ0LX22_9ACTN</name>
<evidence type="ECO:0000256" key="8">
    <source>
        <dbReference type="SAM" id="MobiDB-lite"/>
    </source>
</evidence>
<feature type="compositionally biased region" description="Low complexity" evidence="8">
    <location>
        <begin position="89"/>
        <end position="107"/>
    </location>
</feature>
<feature type="region of interest" description="Disordered" evidence="8">
    <location>
        <begin position="1"/>
        <end position="153"/>
    </location>
</feature>
<feature type="transmembrane region" description="Helical" evidence="9">
    <location>
        <begin position="420"/>
        <end position="442"/>
    </location>
</feature>
<evidence type="ECO:0000256" key="7">
    <source>
        <dbReference type="ARBA" id="ARBA00024033"/>
    </source>
</evidence>
<evidence type="ECO:0000313" key="10">
    <source>
        <dbReference type="EMBL" id="WOX24067.1"/>
    </source>
</evidence>
<comment type="subcellular location">
    <subcellularLocation>
        <location evidence="1">Cell membrane</location>
        <topology evidence="1">Multi-pass membrane protein</topology>
    </subcellularLocation>
</comment>
<feature type="transmembrane region" description="Helical" evidence="9">
    <location>
        <begin position="318"/>
        <end position="339"/>
    </location>
</feature>
<evidence type="ECO:0000256" key="2">
    <source>
        <dbReference type="ARBA" id="ARBA00022475"/>
    </source>
</evidence>
<evidence type="ECO:0000256" key="3">
    <source>
        <dbReference type="ARBA" id="ARBA00022679"/>
    </source>
</evidence>
<evidence type="ECO:0000256" key="4">
    <source>
        <dbReference type="ARBA" id="ARBA00022692"/>
    </source>
</evidence>
<feature type="transmembrane region" description="Helical" evidence="9">
    <location>
        <begin position="351"/>
        <end position="369"/>
    </location>
</feature>
<protein>
    <submittedName>
        <fullName evidence="10">Glycosyltransferase 87 family protein</fullName>
    </submittedName>
</protein>
<feature type="compositionally biased region" description="Pro residues" evidence="8">
    <location>
        <begin position="9"/>
        <end position="26"/>
    </location>
</feature>
<dbReference type="InterPro" id="IPR018584">
    <property type="entry name" value="GT87"/>
</dbReference>
<comment type="similarity">
    <text evidence="7">Belongs to the glycosyltransferase 87 family.</text>
</comment>
<reference evidence="10 11" key="1">
    <citation type="submission" date="2023-10" db="EMBL/GenBank/DDBJ databases">
        <title>The genome sequence of Streptomyces sp. HUAS YS2.</title>
        <authorList>
            <person name="Mo P."/>
        </authorList>
    </citation>
    <scope>NUCLEOTIDE SEQUENCE [LARGE SCALE GENOMIC DNA]</scope>
    <source>
        <strain evidence="10 11">HUAS YS2</strain>
    </source>
</reference>
<evidence type="ECO:0000256" key="9">
    <source>
        <dbReference type="SAM" id="Phobius"/>
    </source>
</evidence>